<accession>A0A4Q9L2V2</accession>
<dbReference type="VEuPathDB" id="MicrosporidiaDB:CWI39_2306p0010"/>
<dbReference type="Proteomes" id="UP000291404">
    <property type="component" value="Unassembled WGS sequence"/>
</dbReference>
<dbReference type="EMBL" id="PITI01001257">
    <property type="protein sequence ID" value="TBU01803.1"/>
    <property type="molecule type" value="Genomic_DNA"/>
</dbReference>
<sequence length="182" mass="21771">MIYFQEDCFKEESLIEICTFPQIQINKLFLEMAKQKKKVFFIDTIGNIDLLIKHQNRNKEYECFRIFSISDFYDVCSILQSETGFYLFIDSITFVIEWNKYSIKPGEENHPKKIYNKLWDLIYSNNATIIVTNHYRPKLENGNKVYVPRLGNCFFRIISYRVLLENNDNEIEYKVIVNDLNG</sequence>
<gene>
    <name evidence="1" type="ORF">CWI36_1257p0010</name>
</gene>
<keyword evidence="2" id="KW-1185">Reference proteome</keyword>
<protein>
    <recommendedName>
        <fullName evidence="3">DNA recombination and repair protein Rad51-like C-terminal domain-containing protein</fullName>
    </recommendedName>
</protein>
<reference evidence="1 2" key="1">
    <citation type="submission" date="2017-12" db="EMBL/GenBank/DDBJ databases">
        <authorList>
            <person name="Pombert J.-F."/>
            <person name="Haag K.L."/>
            <person name="Ebert D."/>
        </authorList>
    </citation>
    <scope>NUCLEOTIDE SEQUENCE [LARGE SCALE GENOMIC DNA]</scope>
    <source>
        <strain evidence="1">BE-OM-2</strain>
    </source>
</reference>
<evidence type="ECO:0000313" key="1">
    <source>
        <dbReference type="EMBL" id="TBU01803.1"/>
    </source>
</evidence>
<dbReference type="Gene3D" id="3.40.50.300">
    <property type="entry name" value="P-loop containing nucleotide triphosphate hydrolases"/>
    <property type="match status" value="1"/>
</dbReference>
<proteinExistence type="predicted"/>
<evidence type="ECO:0008006" key="3">
    <source>
        <dbReference type="Google" id="ProtNLM"/>
    </source>
</evidence>
<dbReference type="SUPFAM" id="SSF52540">
    <property type="entry name" value="P-loop containing nucleoside triphosphate hydrolases"/>
    <property type="match status" value="1"/>
</dbReference>
<comment type="caution">
    <text evidence="1">The sequence shown here is derived from an EMBL/GenBank/DDBJ whole genome shotgun (WGS) entry which is preliminary data.</text>
</comment>
<dbReference type="VEuPathDB" id="MicrosporidiaDB:CWI36_1257p0010"/>
<organism evidence="1 2">
    <name type="scientific">Hamiltosporidium magnivora</name>
    <dbReference type="NCBI Taxonomy" id="148818"/>
    <lineage>
        <taxon>Eukaryota</taxon>
        <taxon>Fungi</taxon>
        <taxon>Fungi incertae sedis</taxon>
        <taxon>Microsporidia</taxon>
        <taxon>Dubosqiidae</taxon>
        <taxon>Hamiltosporidium</taxon>
    </lineage>
</organism>
<evidence type="ECO:0000313" key="2">
    <source>
        <dbReference type="Proteomes" id="UP000291404"/>
    </source>
</evidence>
<dbReference type="AlphaFoldDB" id="A0A4Q9L2V2"/>
<dbReference type="InterPro" id="IPR027417">
    <property type="entry name" value="P-loop_NTPase"/>
</dbReference>
<name>A0A4Q9L2V2_9MICR</name>